<proteinExistence type="inferred from homology"/>
<keyword evidence="4" id="KW-1185">Reference proteome</keyword>
<name>A0A2H6C0E3_TETHA</name>
<dbReference type="InterPro" id="IPR050259">
    <property type="entry name" value="SDR"/>
</dbReference>
<dbReference type="GO" id="GO:0016491">
    <property type="term" value="F:oxidoreductase activity"/>
    <property type="evidence" value="ECO:0007669"/>
    <property type="project" value="UniProtKB-KW"/>
</dbReference>
<dbReference type="Proteomes" id="UP000236214">
    <property type="component" value="Unassembled WGS sequence"/>
</dbReference>
<dbReference type="PANTHER" id="PTHR42879">
    <property type="entry name" value="3-OXOACYL-(ACYL-CARRIER-PROTEIN) REDUCTASE"/>
    <property type="match status" value="1"/>
</dbReference>
<dbReference type="CDD" id="cd05344">
    <property type="entry name" value="BKR_like_SDR_like"/>
    <property type="match status" value="1"/>
</dbReference>
<sequence>MDLQIKGKTALVLASSDGLGKAIAQELANEGANVMLTSRTEENLKLAKEEIEKTATGSVAYCLLDQTKNESIAAAVKTTRETFGSISILVNNSGGPPAGNFEDFGDEDWQKAFELTLLSYIRVIRMVLPDLKENKGRILNNTSSSTKEPIDGLTLSNVFRVGILGLAKTLSQELAQDDILVNTIGPGRIQTKRVDELDQVNAKKKGETKEAVQEANLSTIPMGRYGKPEEFAKVATFLVSGANSYLTGQNLLVDGGKVKSI</sequence>
<keyword evidence="2" id="KW-0560">Oxidoreductase</keyword>
<dbReference type="InterPro" id="IPR036291">
    <property type="entry name" value="NAD(P)-bd_dom_sf"/>
</dbReference>
<dbReference type="SUPFAM" id="SSF51735">
    <property type="entry name" value="NAD(P)-binding Rossmann-fold domains"/>
    <property type="match status" value="1"/>
</dbReference>
<gene>
    <name evidence="3" type="ORF">TEHN7118_1039</name>
</gene>
<evidence type="ECO:0000256" key="1">
    <source>
        <dbReference type="ARBA" id="ARBA00006484"/>
    </source>
</evidence>
<dbReference type="EMBL" id="BDEC01000038">
    <property type="protein sequence ID" value="GBD68233.1"/>
    <property type="molecule type" value="Genomic_DNA"/>
</dbReference>
<dbReference type="InterPro" id="IPR002347">
    <property type="entry name" value="SDR_fam"/>
</dbReference>
<dbReference type="Gene3D" id="3.40.50.720">
    <property type="entry name" value="NAD(P)-binding Rossmann-like Domain"/>
    <property type="match status" value="1"/>
</dbReference>
<dbReference type="Pfam" id="PF13561">
    <property type="entry name" value="adh_short_C2"/>
    <property type="match status" value="1"/>
</dbReference>
<dbReference type="AlphaFoldDB" id="A0A2H6C0E3"/>
<dbReference type="GeneID" id="64053970"/>
<reference evidence="3 4" key="1">
    <citation type="submission" date="2016-05" db="EMBL/GenBank/DDBJ databases">
        <title>Whole genome sequencing of Tetragenococcus halophilus subsp. halophilus NISL 7118.</title>
        <authorList>
            <person name="Shiwa Y."/>
            <person name="Nishimura I."/>
            <person name="Yoshikawa H."/>
            <person name="Koyama Y."/>
            <person name="Oguma T."/>
        </authorList>
    </citation>
    <scope>NUCLEOTIDE SEQUENCE [LARGE SCALE GENOMIC DNA]</scope>
    <source>
        <strain evidence="3 4">NISL 7118</strain>
    </source>
</reference>
<accession>A0A2H6C0E3</accession>
<organism evidence="3 4">
    <name type="scientific">Tetragenococcus halophilus subsp. halophilus</name>
    <dbReference type="NCBI Taxonomy" id="1513897"/>
    <lineage>
        <taxon>Bacteria</taxon>
        <taxon>Bacillati</taxon>
        <taxon>Bacillota</taxon>
        <taxon>Bacilli</taxon>
        <taxon>Lactobacillales</taxon>
        <taxon>Enterococcaceae</taxon>
        <taxon>Tetragenococcus</taxon>
    </lineage>
</organism>
<protein>
    <submittedName>
        <fullName evidence="3">Putative oxidoreductase</fullName>
    </submittedName>
</protein>
<evidence type="ECO:0000313" key="4">
    <source>
        <dbReference type="Proteomes" id="UP000236214"/>
    </source>
</evidence>
<dbReference type="PANTHER" id="PTHR42879:SF6">
    <property type="entry name" value="NADPH-DEPENDENT REDUCTASE BACG"/>
    <property type="match status" value="1"/>
</dbReference>
<comment type="similarity">
    <text evidence="1">Belongs to the short-chain dehydrogenases/reductases (SDR) family.</text>
</comment>
<dbReference type="GO" id="GO:0008206">
    <property type="term" value="P:bile acid metabolic process"/>
    <property type="evidence" value="ECO:0007669"/>
    <property type="project" value="UniProtKB-ARBA"/>
</dbReference>
<evidence type="ECO:0000256" key="2">
    <source>
        <dbReference type="ARBA" id="ARBA00023002"/>
    </source>
</evidence>
<evidence type="ECO:0000313" key="3">
    <source>
        <dbReference type="EMBL" id="GBD68233.1"/>
    </source>
</evidence>
<dbReference type="FunFam" id="3.40.50.720:FF:000084">
    <property type="entry name" value="Short-chain dehydrogenase reductase"/>
    <property type="match status" value="1"/>
</dbReference>
<dbReference type="PRINTS" id="PR00081">
    <property type="entry name" value="GDHRDH"/>
</dbReference>
<dbReference type="RefSeq" id="WP_014124743.1">
    <property type="nucleotide sequence ID" value="NZ_BAABQP010000017.1"/>
</dbReference>
<comment type="caution">
    <text evidence="3">The sequence shown here is derived from an EMBL/GenBank/DDBJ whole genome shotgun (WGS) entry which is preliminary data.</text>
</comment>